<keyword evidence="2 6" id="KW-0238">DNA-binding</keyword>
<gene>
    <name evidence="6" type="ORF">NG895_00625</name>
</gene>
<dbReference type="GO" id="GO:0000976">
    <property type="term" value="F:transcription cis-regulatory region binding"/>
    <property type="evidence" value="ECO:0007669"/>
    <property type="project" value="TreeGrafter"/>
</dbReference>
<protein>
    <submittedName>
        <fullName evidence="6">DNA-binding transcriptional regulator</fullName>
    </submittedName>
</protein>
<dbReference type="SMART" id="SM00342">
    <property type="entry name" value="HTH_ARAC"/>
    <property type="match status" value="1"/>
</dbReference>
<evidence type="ECO:0000313" key="6">
    <source>
        <dbReference type="EMBL" id="MCO6042399.1"/>
    </source>
</evidence>
<dbReference type="RefSeq" id="WP_252850499.1">
    <property type="nucleotide sequence ID" value="NZ_JAMXLR010000003.1"/>
</dbReference>
<dbReference type="InterPro" id="IPR009057">
    <property type="entry name" value="Homeodomain-like_sf"/>
</dbReference>
<dbReference type="PROSITE" id="PS01124">
    <property type="entry name" value="HTH_ARAC_FAMILY_2"/>
    <property type="match status" value="1"/>
</dbReference>
<evidence type="ECO:0000259" key="5">
    <source>
        <dbReference type="PROSITE" id="PS01124"/>
    </source>
</evidence>
<dbReference type="CDD" id="cd01543">
    <property type="entry name" value="PBP1_XylR"/>
    <property type="match status" value="1"/>
</dbReference>
<dbReference type="GO" id="GO:0003700">
    <property type="term" value="F:DNA-binding transcription factor activity"/>
    <property type="evidence" value="ECO:0007669"/>
    <property type="project" value="InterPro"/>
</dbReference>
<sequence>MRIALLIDTSTTWGSGLIEGIVDYSKSRGKSWLFSFEPRGKYDDMQLPEGWQGDGVIARVTTAKLAEQIITRKIPSVNVSWFRYGTNLIPTCTCNEEKAAELAVQYFVGQGYRQFAYCRSTLRPTYFDRLGDEFERCIQNAGYRCLVFEPDTCMDQLDTEGQLMRLGGWLDSLPRPTALLSFDSIQGRLITEACHHQGISVPDDIAVLGGEHDELCSRVSQPPLSGIDQAPQLVGFHAAEMLDMQLNHRPSRARDQRLPPARIIARQSTDKFAIDDEMLAEAIRYIHANYAERLKISDILAEIPLSRRALEIGFRKYLGRTPRDEIRRVRLHKSLELLCDTDWSVTRIAQECGFDRPELYTRAFRREFKATPSQYRRNLAHDIPPPHFTHPEATRPKDASKRRSPRDA</sequence>
<dbReference type="InterPro" id="IPR018062">
    <property type="entry name" value="HTH_AraC-typ_CS"/>
</dbReference>
<dbReference type="Gene3D" id="3.40.50.2300">
    <property type="match status" value="2"/>
</dbReference>
<dbReference type="Proteomes" id="UP001155241">
    <property type="component" value="Unassembled WGS sequence"/>
</dbReference>
<evidence type="ECO:0000256" key="2">
    <source>
        <dbReference type="ARBA" id="ARBA00023125"/>
    </source>
</evidence>
<proteinExistence type="predicted"/>
<dbReference type="Pfam" id="PF13377">
    <property type="entry name" value="Peripla_BP_3"/>
    <property type="match status" value="1"/>
</dbReference>
<dbReference type="AlphaFoldDB" id="A0A9X2F5Z7"/>
<feature type="compositionally biased region" description="Basic and acidic residues" evidence="4">
    <location>
        <begin position="389"/>
        <end position="408"/>
    </location>
</feature>
<dbReference type="PANTHER" id="PTHR30146:SF24">
    <property type="entry name" value="XYLOSE OPERON REGULATORY PROTEIN"/>
    <property type="match status" value="1"/>
</dbReference>
<dbReference type="SUPFAM" id="SSF53822">
    <property type="entry name" value="Periplasmic binding protein-like I"/>
    <property type="match status" value="1"/>
</dbReference>
<dbReference type="Gene3D" id="1.10.10.60">
    <property type="entry name" value="Homeodomain-like"/>
    <property type="match status" value="1"/>
</dbReference>
<keyword evidence="3" id="KW-0804">Transcription</keyword>
<organism evidence="6 7">
    <name type="scientific">Aeoliella straminimaris</name>
    <dbReference type="NCBI Taxonomy" id="2954799"/>
    <lineage>
        <taxon>Bacteria</taxon>
        <taxon>Pseudomonadati</taxon>
        <taxon>Planctomycetota</taxon>
        <taxon>Planctomycetia</taxon>
        <taxon>Pirellulales</taxon>
        <taxon>Lacipirellulaceae</taxon>
        <taxon>Aeoliella</taxon>
    </lineage>
</organism>
<accession>A0A9X2F5Z7</accession>
<evidence type="ECO:0000313" key="7">
    <source>
        <dbReference type="Proteomes" id="UP001155241"/>
    </source>
</evidence>
<comment type="caution">
    <text evidence="6">The sequence shown here is derived from an EMBL/GenBank/DDBJ whole genome shotgun (WGS) entry which is preliminary data.</text>
</comment>
<feature type="domain" description="HTH araC/xylS-type" evidence="5">
    <location>
        <begin position="280"/>
        <end position="378"/>
    </location>
</feature>
<dbReference type="PANTHER" id="PTHR30146">
    <property type="entry name" value="LACI-RELATED TRANSCRIPTIONAL REPRESSOR"/>
    <property type="match status" value="1"/>
</dbReference>
<name>A0A9X2F5Z7_9BACT</name>
<dbReference type="InterPro" id="IPR018060">
    <property type="entry name" value="HTH_AraC"/>
</dbReference>
<dbReference type="InterPro" id="IPR028082">
    <property type="entry name" value="Peripla_BP_I"/>
</dbReference>
<dbReference type="Pfam" id="PF12833">
    <property type="entry name" value="HTH_18"/>
    <property type="match status" value="1"/>
</dbReference>
<evidence type="ECO:0000256" key="1">
    <source>
        <dbReference type="ARBA" id="ARBA00023015"/>
    </source>
</evidence>
<keyword evidence="1" id="KW-0805">Transcription regulation</keyword>
<evidence type="ECO:0000256" key="3">
    <source>
        <dbReference type="ARBA" id="ARBA00023163"/>
    </source>
</evidence>
<feature type="region of interest" description="Disordered" evidence="4">
    <location>
        <begin position="379"/>
        <end position="408"/>
    </location>
</feature>
<dbReference type="EMBL" id="JAMXLR010000003">
    <property type="protein sequence ID" value="MCO6042399.1"/>
    <property type="molecule type" value="Genomic_DNA"/>
</dbReference>
<dbReference type="InterPro" id="IPR046335">
    <property type="entry name" value="LacI/GalR-like_sensor"/>
</dbReference>
<dbReference type="SUPFAM" id="SSF46689">
    <property type="entry name" value="Homeodomain-like"/>
    <property type="match status" value="2"/>
</dbReference>
<dbReference type="PROSITE" id="PS00041">
    <property type="entry name" value="HTH_ARAC_FAMILY_1"/>
    <property type="match status" value="1"/>
</dbReference>
<keyword evidence="7" id="KW-1185">Reference proteome</keyword>
<evidence type="ECO:0000256" key="4">
    <source>
        <dbReference type="SAM" id="MobiDB-lite"/>
    </source>
</evidence>
<reference evidence="6" key="1">
    <citation type="submission" date="2022-06" db="EMBL/GenBank/DDBJ databases">
        <title>Aeoliella straminimaris, a novel planctomycete from sediments.</title>
        <authorList>
            <person name="Vitorino I.R."/>
            <person name="Lage O.M."/>
        </authorList>
    </citation>
    <scope>NUCLEOTIDE SEQUENCE</scope>
    <source>
        <strain evidence="6">ICT_H6.2</strain>
    </source>
</reference>